<dbReference type="STRING" id="754436.JCM19237_2317"/>
<protein>
    <submittedName>
        <fullName evidence="5">ThiJ/PfpI family protein</fullName>
    </submittedName>
</protein>
<sequence>MAKALMVLTSHAMLGHTGTPTGFWLSELTHPYYALADQHIEVDIVSIAGGETPVDPKSWDESDEYNARFLATPELVAVLKQSPSINNVLPSNYDAIIFAGGHGTMWDFVDDEHIQRVSLAIYEKGGIIAAICHGPAALVNLRHPNGDHILAHKKVTGFTNEEEEAIGLTGVVPFLLEDALKATNAAFQCAEAWREYVVEDGQLVTGQNPQSAIGVGKAVARLLLTN</sequence>
<dbReference type="eggNOG" id="COG0693">
    <property type="taxonomic scope" value="Bacteria"/>
</dbReference>
<dbReference type="CDD" id="cd03141">
    <property type="entry name" value="GATase1_Hsp31_like"/>
    <property type="match status" value="1"/>
</dbReference>
<proteinExistence type="inferred from homology"/>
<comment type="similarity">
    <text evidence="3">Belongs to the peptidase C56 family. HSP31-like subfamily.</text>
</comment>
<dbReference type="PANTHER" id="PTHR48094">
    <property type="entry name" value="PROTEIN/NUCLEIC ACID DEGLYCASE DJ-1-RELATED"/>
    <property type="match status" value="1"/>
</dbReference>
<dbReference type="GO" id="GO:0019172">
    <property type="term" value="F:glyoxalase III activity"/>
    <property type="evidence" value="ECO:0007669"/>
    <property type="project" value="TreeGrafter"/>
</dbReference>
<dbReference type="Gene3D" id="3.40.50.880">
    <property type="match status" value="1"/>
</dbReference>
<evidence type="ECO:0000313" key="5">
    <source>
        <dbReference type="EMBL" id="GAL04166.1"/>
    </source>
</evidence>
<dbReference type="AlphaFoldDB" id="A0A090QML4"/>
<dbReference type="EMBL" id="BBMN01000003">
    <property type="protein sequence ID" value="GAL04166.1"/>
    <property type="molecule type" value="Genomic_DNA"/>
</dbReference>
<evidence type="ECO:0000256" key="3">
    <source>
        <dbReference type="ARBA" id="ARBA00038493"/>
    </source>
</evidence>
<dbReference type="InterPro" id="IPR002818">
    <property type="entry name" value="DJ-1/PfpI"/>
</dbReference>
<dbReference type="PANTHER" id="PTHR48094:SF11">
    <property type="entry name" value="GLUTATHIONE-INDEPENDENT GLYOXALASE HSP31-RELATED"/>
    <property type="match status" value="1"/>
</dbReference>
<name>A0A090QML4_9GAMM</name>
<organism evidence="5 6">
    <name type="scientific">Photobacterium aphoticum</name>
    <dbReference type="NCBI Taxonomy" id="754436"/>
    <lineage>
        <taxon>Bacteria</taxon>
        <taxon>Pseudomonadati</taxon>
        <taxon>Pseudomonadota</taxon>
        <taxon>Gammaproteobacteria</taxon>
        <taxon>Vibrionales</taxon>
        <taxon>Vibrionaceae</taxon>
        <taxon>Photobacterium</taxon>
    </lineage>
</organism>
<evidence type="ECO:0000259" key="4">
    <source>
        <dbReference type="Pfam" id="PF01965"/>
    </source>
</evidence>
<dbReference type="Proteomes" id="UP000029227">
    <property type="component" value="Unassembled WGS sequence"/>
</dbReference>
<dbReference type="InterPro" id="IPR029062">
    <property type="entry name" value="Class_I_gatase-like"/>
</dbReference>
<keyword evidence="2" id="KW-0456">Lyase</keyword>
<reference evidence="5 6" key="1">
    <citation type="journal article" date="2014" name="Genome Announc.">
        <title>Draft Genome Sequences of Two Vibrionaceae Species, Vibrio ponticus C121 and Photobacterium aphoticum C119, Isolated as Coral Reef Microbiota.</title>
        <authorList>
            <person name="Al-saari N."/>
            <person name="Meirelles P.M."/>
            <person name="Mino S."/>
            <person name="Suda W."/>
            <person name="Oshima K."/>
            <person name="Hattori M."/>
            <person name="Ohkuma M."/>
            <person name="Thompson F.L."/>
            <person name="Gomez-Gil B."/>
            <person name="Sawabe T."/>
            <person name="Sawabe T."/>
        </authorList>
    </citation>
    <scope>NUCLEOTIDE SEQUENCE [LARGE SCALE GENOMIC DNA]</scope>
    <source>
        <strain evidence="5 6">JCM 19237</strain>
    </source>
</reference>
<evidence type="ECO:0000256" key="2">
    <source>
        <dbReference type="ARBA" id="ARBA00023239"/>
    </source>
</evidence>
<dbReference type="Pfam" id="PF01965">
    <property type="entry name" value="DJ-1_PfpI"/>
    <property type="match status" value="1"/>
</dbReference>
<dbReference type="GO" id="GO:0019243">
    <property type="term" value="P:methylglyoxal catabolic process to D-lactate via S-lactoyl-glutathione"/>
    <property type="evidence" value="ECO:0007669"/>
    <property type="project" value="TreeGrafter"/>
</dbReference>
<evidence type="ECO:0000256" key="1">
    <source>
        <dbReference type="ARBA" id="ARBA00023016"/>
    </source>
</evidence>
<comment type="caution">
    <text evidence="5">The sequence shown here is derived from an EMBL/GenBank/DDBJ whole genome shotgun (WGS) entry which is preliminary data.</text>
</comment>
<accession>A0A090QML4</accession>
<gene>
    <name evidence="5" type="ORF">JCM19237_2317</name>
</gene>
<dbReference type="GO" id="GO:0005737">
    <property type="term" value="C:cytoplasm"/>
    <property type="evidence" value="ECO:0007669"/>
    <property type="project" value="TreeGrafter"/>
</dbReference>
<dbReference type="SUPFAM" id="SSF52317">
    <property type="entry name" value="Class I glutamine amidotransferase-like"/>
    <property type="match status" value="1"/>
</dbReference>
<evidence type="ECO:0000313" key="6">
    <source>
        <dbReference type="Proteomes" id="UP000029227"/>
    </source>
</evidence>
<dbReference type="InterPro" id="IPR050325">
    <property type="entry name" value="Prot/Nucl_acid_deglycase"/>
</dbReference>
<feature type="domain" description="DJ-1/PfpI" evidence="4">
    <location>
        <begin position="23"/>
        <end position="219"/>
    </location>
</feature>
<keyword evidence="1" id="KW-0346">Stress response</keyword>